<dbReference type="GeneID" id="40524928"/>
<dbReference type="EMBL" id="JQ599283">
    <property type="protein sequence ID" value="AGF73887.1"/>
    <property type="molecule type" value="Genomic_RNA"/>
</dbReference>
<accession>M1NWM5</accession>
<protein>
    <submittedName>
        <fullName evidence="1">28.4 kDa protein</fullName>
    </submittedName>
</protein>
<organism evidence="1 2">
    <name type="scientific">Cordyline virus 3</name>
    <dbReference type="NCBI Taxonomy" id="1177752"/>
    <lineage>
        <taxon>Viruses</taxon>
        <taxon>Riboviria</taxon>
        <taxon>Orthornavirae</taxon>
        <taxon>Kitrinoviricota</taxon>
        <taxon>Alsuviricetes</taxon>
        <taxon>Martellivirales</taxon>
        <taxon>Closteroviridae</taxon>
        <taxon>Velarivirus</taxon>
        <taxon>Velarivirus tricordylinae</taxon>
    </lineage>
</organism>
<dbReference type="RefSeq" id="YP_009664822.1">
    <property type="nucleotide sequence ID" value="NC_043107.1"/>
</dbReference>
<name>M1NWM5_9CLOS</name>
<keyword evidence="2" id="KW-1185">Reference proteome</keyword>
<dbReference type="KEGG" id="vg:40524928"/>
<reference evidence="1" key="1">
    <citation type="submission" date="2013-02" db="EMBL/GenBank/DDBJ databases">
        <title>Differentiation, distribution, and elimination of closteroviruses infecting Cordyline fruticosa (L.) in Hawaii.</title>
        <authorList>
            <person name="Melzer M.J."/>
        </authorList>
    </citation>
    <scope>NUCLEOTIDE SEQUENCE [LARGE SCALE GENOMIC DNA]</scope>
    <source>
        <strain evidence="1">SJ1</strain>
    </source>
</reference>
<dbReference type="Proteomes" id="UP000232845">
    <property type="component" value="Segment"/>
</dbReference>
<sequence>MEQFFNKLSKLSFDKLYDDVDTLIDEFNVILEDEDFVKINKTLFPKLTDNYTSRRVCFEMAAVNKLAEFGLNYDGIHAIQEKILTENIKDILRRRMYLSVIYAKLFDVLFFNIHILYEKEYLTEILTHFSYYAICIDLSGYDHLEAETIDGKDIKLHIFRDGEPGYLYNQYIPPSVELDLMRFVALKEFKISFDDELMYNDSEQHKYFADLRNKVYASAKRRNKMIKSCKDLNINIKY</sequence>
<evidence type="ECO:0000313" key="1">
    <source>
        <dbReference type="EMBL" id="AGF73887.1"/>
    </source>
</evidence>
<proteinExistence type="predicted"/>
<evidence type="ECO:0000313" key="2">
    <source>
        <dbReference type="Proteomes" id="UP000232845"/>
    </source>
</evidence>